<dbReference type="EMBL" id="SWFS01000482">
    <property type="protein sequence ID" value="KAA8901680.1"/>
    <property type="molecule type" value="Genomic_DNA"/>
</dbReference>
<feature type="transmembrane region" description="Helical" evidence="1">
    <location>
        <begin position="297"/>
        <end position="316"/>
    </location>
</feature>
<evidence type="ECO:0000313" key="3">
    <source>
        <dbReference type="EMBL" id="KAA8901680.1"/>
    </source>
</evidence>
<reference evidence="3" key="1">
    <citation type="journal article" date="2019" name="G3 (Bethesda)">
        <title>Genome Assemblies of Two Rare Opportunistic Yeast Pathogens: Diutina rugosa (syn. Candida rugosa) and Trichomonascus ciferrii (syn. Candida ciferrii).</title>
        <authorList>
            <person name="Mixao V."/>
            <person name="Saus E."/>
            <person name="Hansen A.P."/>
            <person name="Lass-Florl C."/>
            <person name="Gabaldon T."/>
        </authorList>
    </citation>
    <scope>NUCLEOTIDE SEQUENCE</scope>
    <source>
        <strain evidence="3">CBS 4856</strain>
    </source>
</reference>
<organism evidence="3 4">
    <name type="scientific">Trichomonascus ciferrii</name>
    <dbReference type="NCBI Taxonomy" id="44093"/>
    <lineage>
        <taxon>Eukaryota</taxon>
        <taxon>Fungi</taxon>
        <taxon>Dikarya</taxon>
        <taxon>Ascomycota</taxon>
        <taxon>Saccharomycotina</taxon>
        <taxon>Dipodascomycetes</taxon>
        <taxon>Dipodascales</taxon>
        <taxon>Trichomonascaceae</taxon>
        <taxon>Trichomonascus</taxon>
        <taxon>Trichomonascus ciferrii complex</taxon>
    </lineage>
</organism>
<dbReference type="PROSITE" id="PS51340">
    <property type="entry name" value="MOSC"/>
    <property type="match status" value="1"/>
</dbReference>
<keyword evidence="1" id="KW-0812">Transmembrane</keyword>
<dbReference type="AlphaFoldDB" id="A0A642UMG9"/>
<dbReference type="GO" id="GO:0030170">
    <property type="term" value="F:pyridoxal phosphate binding"/>
    <property type="evidence" value="ECO:0007669"/>
    <property type="project" value="InterPro"/>
</dbReference>
<dbReference type="OrthoDB" id="17255at2759"/>
<dbReference type="VEuPathDB" id="FungiDB:TRICI_006045"/>
<keyword evidence="1" id="KW-0472">Membrane</keyword>
<protein>
    <recommendedName>
        <fullName evidence="2">MOSC domain-containing protein</fullName>
    </recommendedName>
</protein>
<accession>A0A642UMG9</accession>
<evidence type="ECO:0000313" key="4">
    <source>
        <dbReference type="Proteomes" id="UP000761534"/>
    </source>
</evidence>
<evidence type="ECO:0000256" key="1">
    <source>
        <dbReference type="SAM" id="Phobius"/>
    </source>
</evidence>
<name>A0A642UMG9_9ASCO</name>
<keyword evidence="1" id="KW-1133">Transmembrane helix</keyword>
<dbReference type="Pfam" id="PF03473">
    <property type="entry name" value="MOSC"/>
    <property type="match status" value="1"/>
</dbReference>
<gene>
    <name evidence="3" type="ORF">TRICI_006045</name>
</gene>
<sequence length="318" mass="36959">MDNRAHVQKLFLRFLTQREYPQFTLVKSSIDEEKNLLTLTYPPEGLSLSVPLVPPKEVLKKCPVEETFIWGEYPKSIDLSKAFPEVEPFLAAVRGKDAKSQRRITLVYHHLPRGVRRGLTPEERKTIDRSYPQSSYQDYFPGNLINEKSLWDLDKRVQESTQGEVTLSPRNFRPNMVVADTEDAWDEDDWKRIQIGDHEWIVTCRRGRCQMTTVNLKEGRFERSHEPLKTLQTFRRIDPGLKYTPCFGMNLVQIDSHSKVRVGDKLTVLSRGDHHFPNEFDFPDLNQKRQGQSKQTLVILTVVLAAIAAWFTSIRYSL</sequence>
<dbReference type="Proteomes" id="UP000761534">
    <property type="component" value="Unassembled WGS sequence"/>
</dbReference>
<evidence type="ECO:0000259" key="2">
    <source>
        <dbReference type="PROSITE" id="PS51340"/>
    </source>
</evidence>
<comment type="caution">
    <text evidence="3">The sequence shown here is derived from an EMBL/GenBank/DDBJ whole genome shotgun (WGS) entry which is preliminary data.</text>
</comment>
<dbReference type="InterPro" id="IPR005302">
    <property type="entry name" value="MoCF_Sase_C"/>
</dbReference>
<dbReference type="GO" id="GO:0030151">
    <property type="term" value="F:molybdenum ion binding"/>
    <property type="evidence" value="ECO:0007669"/>
    <property type="project" value="InterPro"/>
</dbReference>
<feature type="domain" description="MOSC" evidence="2">
    <location>
        <begin position="113"/>
        <end position="269"/>
    </location>
</feature>
<dbReference type="GO" id="GO:0003824">
    <property type="term" value="F:catalytic activity"/>
    <property type="evidence" value="ECO:0007669"/>
    <property type="project" value="InterPro"/>
</dbReference>
<proteinExistence type="predicted"/>
<keyword evidence="4" id="KW-1185">Reference proteome</keyword>